<evidence type="ECO:0000256" key="1">
    <source>
        <dbReference type="SAM" id="Phobius"/>
    </source>
</evidence>
<organism evidence="2">
    <name type="scientific">bioreactor metagenome</name>
    <dbReference type="NCBI Taxonomy" id="1076179"/>
    <lineage>
        <taxon>unclassified sequences</taxon>
        <taxon>metagenomes</taxon>
        <taxon>ecological metagenomes</taxon>
    </lineage>
</organism>
<protein>
    <recommendedName>
        <fullName evidence="3">Outer membrane protein assembly factor BamB</fullName>
    </recommendedName>
</protein>
<dbReference type="SUPFAM" id="SSF50969">
    <property type="entry name" value="YVTN repeat-like/Quinoprotein amine dehydrogenase"/>
    <property type="match status" value="1"/>
</dbReference>
<reference evidence="2" key="1">
    <citation type="submission" date="2019-08" db="EMBL/GenBank/DDBJ databases">
        <authorList>
            <person name="Kucharzyk K."/>
            <person name="Murdoch R.W."/>
            <person name="Higgins S."/>
            <person name="Loffler F."/>
        </authorList>
    </citation>
    <scope>NUCLEOTIDE SEQUENCE</scope>
</reference>
<dbReference type="EMBL" id="VSSQ01006540">
    <property type="protein sequence ID" value="MPM33051.1"/>
    <property type="molecule type" value="Genomic_DNA"/>
</dbReference>
<dbReference type="InterPro" id="IPR011044">
    <property type="entry name" value="Quino_amine_DH_bsu"/>
</dbReference>
<comment type="caution">
    <text evidence="2">The sequence shown here is derived from an EMBL/GenBank/DDBJ whole genome shotgun (WGS) entry which is preliminary data.</text>
</comment>
<keyword evidence="1" id="KW-0472">Membrane</keyword>
<sequence>MADKRNDIWNDDDEEDRPPRRRLRGFLAFFLLLVAVLGVVLAAAWRDGTGLDVLRRYVAYGRSEGDGSTGYTYDASHRNRYAKLGNTLAVLSDTALSLVDGNGKTVWSASVKMEAPALSAEGDRAVAYDVGGTELYVLDKTGLVYQLTAGETEPYIAAALNQSGELAVTAKKQSFKASVVVYDAVGNELFEFRSSERFISGAYATDDGKYLAAVTLGQSGGAFASGVVLYDLTAQDPVASWTVGEGMCYDMGTVSRSLAMVCDDGVYFSADARELSAAYSYGGAYLREYDLHGEGYAVLLLNRYQSGSVGRLVTVGSDGQEIASLNVSDEILSVSAAGRYIAVLYADKLVIYTPQLEQYASLNGTDYAREALMGDDGSALLLAAERAVRFLP</sequence>
<keyword evidence="1" id="KW-0812">Transmembrane</keyword>
<dbReference type="InterPro" id="IPR043765">
    <property type="entry name" value="DUF5711"/>
</dbReference>
<evidence type="ECO:0000313" key="2">
    <source>
        <dbReference type="EMBL" id="MPM33051.1"/>
    </source>
</evidence>
<feature type="transmembrane region" description="Helical" evidence="1">
    <location>
        <begin position="26"/>
        <end position="45"/>
    </location>
</feature>
<evidence type="ECO:0008006" key="3">
    <source>
        <dbReference type="Google" id="ProtNLM"/>
    </source>
</evidence>
<name>A0A644YYY8_9ZZZZ</name>
<dbReference type="AlphaFoldDB" id="A0A644YYY8"/>
<gene>
    <name evidence="2" type="ORF">SDC9_79618</name>
</gene>
<proteinExistence type="predicted"/>
<keyword evidence="1" id="KW-1133">Transmembrane helix</keyword>
<dbReference type="Pfam" id="PF18975">
    <property type="entry name" value="DUF5711"/>
    <property type="match status" value="1"/>
</dbReference>
<accession>A0A644YYY8</accession>